<evidence type="ECO:0000256" key="1">
    <source>
        <dbReference type="SAM" id="Phobius"/>
    </source>
</evidence>
<dbReference type="AlphaFoldDB" id="A0A418WKF2"/>
<keyword evidence="3" id="KW-1185">Reference proteome</keyword>
<keyword evidence="1" id="KW-1133">Transmembrane helix</keyword>
<feature type="transmembrane region" description="Helical" evidence="1">
    <location>
        <begin position="121"/>
        <end position="142"/>
    </location>
</feature>
<evidence type="ECO:0008006" key="4">
    <source>
        <dbReference type="Google" id="ProtNLM"/>
    </source>
</evidence>
<reference evidence="2 3" key="1">
    <citation type="submission" date="2018-09" db="EMBL/GenBank/DDBJ databases">
        <authorList>
            <person name="Zhu H."/>
        </authorList>
    </citation>
    <scope>NUCLEOTIDE SEQUENCE [LARGE SCALE GENOMIC DNA]</scope>
    <source>
        <strain evidence="2 3">K2R01-6</strain>
    </source>
</reference>
<protein>
    <recommendedName>
        <fullName evidence="4">DUF1440 domain-containing protein</fullName>
    </recommendedName>
</protein>
<sequence length="149" mass="15757">MRKPVITAIAVAGTLDLVAAFILSGLSGTGPVGVLQFVASGPLGDAALANPAYALAGFLVHFAIMSCMVLAYMTIAPRIPALLRNPVTAGLGYGLLLWLIMYWIVRPLRWPAMPLPHDPRAIAGQLFCHLILVGLPIALIAARGIRPVR</sequence>
<feature type="transmembrane region" description="Helical" evidence="1">
    <location>
        <begin position="52"/>
        <end position="75"/>
    </location>
</feature>
<keyword evidence="1" id="KW-0812">Transmembrane</keyword>
<dbReference type="OrthoDB" id="118190at2"/>
<gene>
    <name evidence="2" type="ORF">D3876_09770</name>
</gene>
<name>A0A418WKF2_9SPHN</name>
<keyword evidence="1" id="KW-0472">Membrane</keyword>
<evidence type="ECO:0000313" key="2">
    <source>
        <dbReference type="EMBL" id="RJF90513.1"/>
    </source>
</evidence>
<evidence type="ECO:0000313" key="3">
    <source>
        <dbReference type="Proteomes" id="UP000286100"/>
    </source>
</evidence>
<dbReference type="RefSeq" id="WP_119761772.1">
    <property type="nucleotide sequence ID" value="NZ_QYUM01000003.1"/>
</dbReference>
<organism evidence="2 3">
    <name type="scientific">Sphingomonas cavernae</name>
    <dbReference type="NCBI Taxonomy" id="2320861"/>
    <lineage>
        <taxon>Bacteria</taxon>
        <taxon>Pseudomonadati</taxon>
        <taxon>Pseudomonadota</taxon>
        <taxon>Alphaproteobacteria</taxon>
        <taxon>Sphingomonadales</taxon>
        <taxon>Sphingomonadaceae</taxon>
        <taxon>Sphingomonas</taxon>
    </lineage>
</organism>
<feature type="transmembrane region" description="Helical" evidence="1">
    <location>
        <begin position="87"/>
        <end position="105"/>
    </location>
</feature>
<comment type="caution">
    <text evidence="2">The sequence shown here is derived from an EMBL/GenBank/DDBJ whole genome shotgun (WGS) entry which is preliminary data.</text>
</comment>
<dbReference type="Proteomes" id="UP000286100">
    <property type="component" value="Unassembled WGS sequence"/>
</dbReference>
<proteinExistence type="predicted"/>
<accession>A0A418WKF2</accession>
<dbReference type="EMBL" id="QYUM01000003">
    <property type="protein sequence ID" value="RJF90513.1"/>
    <property type="molecule type" value="Genomic_DNA"/>
</dbReference>